<accession>A0A0C9ZAN8</accession>
<evidence type="ECO:0000259" key="2">
    <source>
        <dbReference type="Pfam" id="PF20149"/>
    </source>
</evidence>
<dbReference type="AlphaFoldDB" id="A0A0C9ZAN8"/>
<reference evidence="4" key="2">
    <citation type="submission" date="2015-01" db="EMBL/GenBank/DDBJ databases">
        <title>Evolutionary Origins and Diversification of the Mycorrhizal Mutualists.</title>
        <authorList>
            <consortium name="DOE Joint Genome Institute"/>
            <consortium name="Mycorrhizal Genomics Consortium"/>
            <person name="Kohler A."/>
            <person name="Kuo A."/>
            <person name="Nagy L.G."/>
            <person name="Floudas D."/>
            <person name="Copeland A."/>
            <person name="Barry K.W."/>
            <person name="Cichocki N."/>
            <person name="Veneault-Fourrey C."/>
            <person name="LaButti K."/>
            <person name="Lindquist E.A."/>
            <person name="Lipzen A."/>
            <person name="Lundell T."/>
            <person name="Morin E."/>
            <person name="Murat C."/>
            <person name="Riley R."/>
            <person name="Ohm R."/>
            <person name="Sun H."/>
            <person name="Tunlid A."/>
            <person name="Henrissat B."/>
            <person name="Grigoriev I.V."/>
            <person name="Hibbett D.S."/>
            <person name="Martin F."/>
        </authorList>
    </citation>
    <scope>NUCLEOTIDE SEQUENCE [LARGE SCALE GENOMIC DNA]</scope>
    <source>
        <strain evidence="4">UH-Slu-Lm8-n1</strain>
    </source>
</reference>
<name>A0A0C9ZAN8_9AGAM</name>
<evidence type="ECO:0000256" key="1">
    <source>
        <dbReference type="SAM" id="MobiDB-lite"/>
    </source>
</evidence>
<gene>
    <name evidence="3" type="ORF">CY34DRAFT_110220</name>
</gene>
<dbReference type="Pfam" id="PF20149">
    <property type="entry name" value="DUF6532"/>
    <property type="match status" value="1"/>
</dbReference>
<dbReference type="HOGENOM" id="CLU_647548_0_0_1"/>
<protein>
    <recommendedName>
        <fullName evidence="2">DUF6532 domain-containing protein</fullName>
    </recommendedName>
</protein>
<organism evidence="3 4">
    <name type="scientific">Suillus luteus UH-Slu-Lm8-n1</name>
    <dbReference type="NCBI Taxonomy" id="930992"/>
    <lineage>
        <taxon>Eukaryota</taxon>
        <taxon>Fungi</taxon>
        <taxon>Dikarya</taxon>
        <taxon>Basidiomycota</taxon>
        <taxon>Agaricomycotina</taxon>
        <taxon>Agaricomycetes</taxon>
        <taxon>Agaricomycetidae</taxon>
        <taxon>Boletales</taxon>
        <taxon>Suillineae</taxon>
        <taxon>Suillaceae</taxon>
        <taxon>Suillus</taxon>
    </lineage>
</organism>
<dbReference type="Proteomes" id="UP000054485">
    <property type="component" value="Unassembled WGS sequence"/>
</dbReference>
<dbReference type="OrthoDB" id="2665279at2759"/>
<sequence length="424" mass="47808">MFNSWGLPQSNTVPHQHYPQPNTYQHNNMRYQQGQLWPPMAPTSHPDQAAAGAAQHTQYDYHSGSLYPGHHDAAGFFHPTMAPQHPPTTASVPPDYGEAWQLPMPAINSANLNVPPTQLSSNMFDGIVPPAPFPHAVDNEDVHSTIAHRRGGLPRERASRTAPFRRPTTTKRGNGRRRAPHDNTSSMVFIPHNTSQFLDEYHDAIWTTIFGQSLLPSDDEIKLMADSAWAAVIKEQTDASLIAWANAHDIEYRTATFWPAILGSITDVMKPVIEHSVYHRYNFDLDYTVMLDDSHIAERGRQIDDLVNNDMFLYALLSVDGTDIMVPFAHPAIIIPMIYLLRDSGDKYHKYIKKDLNFKPLFAMTATLCQWALQERRTGRFVVHAFAADATNRGHYVRYLSQLNAMPQNQLSALTQIFTNCSAL</sequence>
<dbReference type="InterPro" id="IPR045341">
    <property type="entry name" value="DUF6532"/>
</dbReference>
<keyword evidence="4" id="KW-1185">Reference proteome</keyword>
<feature type="region of interest" description="Disordered" evidence="1">
    <location>
        <begin position="1"/>
        <end position="20"/>
    </location>
</feature>
<dbReference type="EMBL" id="KN835730">
    <property type="protein sequence ID" value="KIK34595.1"/>
    <property type="molecule type" value="Genomic_DNA"/>
</dbReference>
<evidence type="ECO:0000313" key="4">
    <source>
        <dbReference type="Proteomes" id="UP000054485"/>
    </source>
</evidence>
<dbReference type="InParanoid" id="A0A0C9ZAN8"/>
<feature type="domain" description="DUF6532" evidence="2">
    <location>
        <begin position="216"/>
        <end position="405"/>
    </location>
</feature>
<proteinExistence type="predicted"/>
<reference evidence="3 4" key="1">
    <citation type="submission" date="2014-04" db="EMBL/GenBank/DDBJ databases">
        <authorList>
            <consortium name="DOE Joint Genome Institute"/>
            <person name="Kuo A."/>
            <person name="Ruytinx J."/>
            <person name="Rineau F."/>
            <person name="Colpaert J."/>
            <person name="Kohler A."/>
            <person name="Nagy L.G."/>
            <person name="Floudas D."/>
            <person name="Copeland A."/>
            <person name="Barry K.W."/>
            <person name="Cichocki N."/>
            <person name="Veneault-Fourrey C."/>
            <person name="LaButti K."/>
            <person name="Lindquist E.A."/>
            <person name="Lipzen A."/>
            <person name="Lundell T."/>
            <person name="Morin E."/>
            <person name="Murat C."/>
            <person name="Sun H."/>
            <person name="Tunlid A."/>
            <person name="Henrissat B."/>
            <person name="Grigoriev I.V."/>
            <person name="Hibbett D.S."/>
            <person name="Martin F."/>
            <person name="Nordberg H.P."/>
            <person name="Cantor M.N."/>
            <person name="Hua S.X."/>
        </authorList>
    </citation>
    <scope>NUCLEOTIDE SEQUENCE [LARGE SCALE GENOMIC DNA]</scope>
    <source>
        <strain evidence="3 4">UH-Slu-Lm8-n1</strain>
    </source>
</reference>
<evidence type="ECO:0000313" key="3">
    <source>
        <dbReference type="EMBL" id="KIK34595.1"/>
    </source>
</evidence>
<feature type="region of interest" description="Disordered" evidence="1">
    <location>
        <begin position="147"/>
        <end position="186"/>
    </location>
</feature>